<keyword evidence="2" id="KW-0472">Membrane</keyword>
<sequence>MASTPNGADSEHDDSDSRLFKRLGMAIVIEVLAGLVIGFFAFTFDTEDKPLYEPPTAAQTPDAAPSSADTSWSPSPYEPATDEPTDPVATARVGDCFENAGVADDFDLEPSGCDPGAFEVVEVFDGGDVHDCDGVTGSVFGHDPGYGSVLCLHYLHPWGDAYYAAPGDCVTRADDDTYRVTDCDPGDYLVLERFWGEREADRCSEWEYYNGAVEFPGYIAEQDLLLCMRMEYPDDMAFARVDDCMYASGEEGDRTFEFADCSESNVYVTGHTPDYDAQAFCDGYGWATWRSSVFPEYAYTVCWAWL</sequence>
<keyword evidence="2" id="KW-0812">Transmembrane</keyword>
<evidence type="ECO:0008006" key="5">
    <source>
        <dbReference type="Google" id="ProtNLM"/>
    </source>
</evidence>
<evidence type="ECO:0000313" key="3">
    <source>
        <dbReference type="EMBL" id="GAA1689104.1"/>
    </source>
</evidence>
<comment type="caution">
    <text evidence="3">The sequence shown here is derived from an EMBL/GenBank/DDBJ whole genome shotgun (WGS) entry which is preliminary data.</text>
</comment>
<feature type="transmembrane region" description="Helical" evidence="2">
    <location>
        <begin position="23"/>
        <end position="44"/>
    </location>
</feature>
<feature type="compositionally biased region" description="Low complexity" evidence="1">
    <location>
        <begin position="54"/>
        <end position="69"/>
    </location>
</feature>
<dbReference type="EMBL" id="BAAAQF010000021">
    <property type="protein sequence ID" value="GAA1689104.1"/>
    <property type="molecule type" value="Genomic_DNA"/>
</dbReference>
<keyword evidence="4" id="KW-1185">Reference proteome</keyword>
<proteinExistence type="predicted"/>
<reference evidence="4" key="1">
    <citation type="journal article" date="2019" name="Int. J. Syst. Evol. Microbiol.">
        <title>The Global Catalogue of Microorganisms (GCM) 10K type strain sequencing project: providing services to taxonomists for standard genome sequencing and annotation.</title>
        <authorList>
            <consortium name="The Broad Institute Genomics Platform"/>
            <consortium name="The Broad Institute Genome Sequencing Center for Infectious Disease"/>
            <person name="Wu L."/>
            <person name="Ma J."/>
        </authorList>
    </citation>
    <scope>NUCLEOTIDE SEQUENCE [LARGE SCALE GENOMIC DNA]</scope>
    <source>
        <strain evidence="4">JCM 16001</strain>
    </source>
</reference>
<feature type="region of interest" description="Disordered" evidence="1">
    <location>
        <begin position="52"/>
        <end position="89"/>
    </location>
</feature>
<protein>
    <recommendedName>
        <fullName evidence="5">Septum formation-related domain-containing protein</fullName>
    </recommendedName>
</protein>
<organism evidence="3 4">
    <name type="scientific">Glycomyces endophyticus</name>
    <dbReference type="NCBI Taxonomy" id="480996"/>
    <lineage>
        <taxon>Bacteria</taxon>
        <taxon>Bacillati</taxon>
        <taxon>Actinomycetota</taxon>
        <taxon>Actinomycetes</taxon>
        <taxon>Glycomycetales</taxon>
        <taxon>Glycomycetaceae</taxon>
        <taxon>Glycomyces</taxon>
    </lineage>
</organism>
<accession>A0ABP4TJJ2</accession>
<dbReference type="RefSeq" id="WP_344490365.1">
    <property type="nucleotide sequence ID" value="NZ_BAAAQF010000021.1"/>
</dbReference>
<dbReference type="Proteomes" id="UP001499851">
    <property type="component" value="Unassembled WGS sequence"/>
</dbReference>
<name>A0ABP4TJJ2_9ACTN</name>
<gene>
    <name evidence="3" type="ORF">GCM10009830_40830</name>
</gene>
<evidence type="ECO:0000313" key="4">
    <source>
        <dbReference type="Proteomes" id="UP001499851"/>
    </source>
</evidence>
<evidence type="ECO:0000256" key="2">
    <source>
        <dbReference type="SAM" id="Phobius"/>
    </source>
</evidence>
<evidence type="ECO:0000256" key="1">
    <source>
        <dbReference type="SAM" id="MobiDB-lite"/>
    </source>
</evidence>
<keyword evidence="2" id="KW-1133">Transmembrane helix</keyword>